<protein>
    <submittedName>
        <fullName evidence="2">ArsR family transcriptional regulator</fullName>
    </submittedName>
</protein>
<dbReference type="Pfam" id="PF12840">
    <property type="entry name" value="HTH_20"/>
    <property type="match status" value="1"/>
</dbReference>
<gene>
    <name evidence="2" type="ORF">EA472_03725</name>
</gene>
<dbReference type="Proteomes" id="UP000281431">
    <property type="component" value="Unassembled WGS sequence"/>
</dbReference>
<name>A0A3N6MEL1_NATCH</name>
<dbReference type="EMBL" id="REFZ01000002">
    <property type="protein sequence ID" value="RQH02424.1"/>
    <property type="molecule type" value="Genomic_DNA"/>
</dbReference>
<feature type="compositionally biased region" description="Pro residues" evidence="1">
    <location>
        <begin position="1"/>
        <end position="10"/>
    </location>
</feature>
<proteinExistence type="predicted"/>
<comment type="caution">
    <text evidence="2">The sequence shown here is derived from an EMBL/GenBank/DDBJ whole genome shotgun (WGS) entry which is preliminary data.</text>
</comment>
<feature type="region of interest" description="Disordered" evidence="1">
    <location>
        <begin position="63"/>
        <end position="90"/>
    </location>
</feature>
<dbReference type="InterPro" id="IPR036388">
    <property type="entry name" value="WH-like_DNA-bd_sf"/>
</dbReference>
<reference evidence="2 3" key="1">
    <citation type="submission" date="2018-10" db="EMBL/GenBank/DDBJ databases">
        <title>Natrarchaeobius chitinivorans gen. nov., sp. nov., and Natrarchaeobius haloalkaliphilus sp. nov., alkaliphilic, chitin-utilizing haloarchaea from hypersaline alkaline lakes.</title>
        <authorList>
            <person name="Sorokin D.Y."/>
            <person name="Elcheninov A.G."/>
            <person name="Kostrikina N.A."/>
            <person name="Bale N.J."/>
            <person name="Sinninghe Damste J.S."/>
            <person name="Khijniak T.V."/>
            <person name="Kublanov I.V."/>
            <person name="Toshchakov S.V."/>
        </authorList>
    </citation>
    <scope>NUCLEOTIDE SEQUENCE [LARGE SCALE GENOMIC DNA]</scope>
    <source>
        <strain evidence="2 3">AArcht7</strain>
    </source>
</reference>
<dbReference type="SUPFAM" id="SSF46785">
    <property type="entry name" value="Winged helix' DNA-binding domain"/>
    <property type="match status" value="1"/>
</dbReference>
<dbReference type="AlphaFoldDB" id="A0A3N6MEL1"/>
<sequence>MLRPTRPNPLSPIRTVSPRFDPPSTFSLILERATAGDKFVSPTRGERVDGPFDRWRRRTGALSDVTVSDGPRRRLPRSSDRTGGRPSHSVLLRTDTSGEEYVDQCRRRWSEPINVTHIPTRQVLSPACNSRFPVVSHVSHEPLPCNLKAQDRPTGCDPPAIVEVVSDDEARELFLACDEPKTAKEIATECDVPISTVYRKLDQLTKAGMLTPAEDPSTTATRYTKSMDCISITYDDPIQIECVKSGLTLSCEV</sequence>
<accession>A0A3N6MEL1</accession>
<dbReference type="OrthoDB" id="311452at2157"/>
<evidence type="ECO:0000256" key="1">
    <source>
        <dbReference type="SAM" id="MobiDB-lite"/>
    </source>
</evidence>
<dbReference type="Gene3D" id="1.10.10.10">
    <property type="entry name" value="Winged helix-like DNA-binding domain superfamily/Winged helix DNA-binding domain"/>
    <property type="match status" value="1"/>
</dbReference>
<keyword evidence="3" id="KW-1185">Reference proteome</keyword>
<dbReference type="InterPro" id="IPR036390">
    <property type="entry name" value="WH_DNA-bd_sf"/>
</dbReference>
<feature type="region of interest" description="Disordered" evidence="1">
    <location>
        <begin position="1"/>
        <end position="22"/>
    </location>
</feature>
<evidence type="ECO:0000313" key="2">
    <source>
        <dbReference type="EMBL" id="RQH02424.1"/>
    </source>
</evidence>
<evidence type="ECO:0000313" key="3">
    <source>
        <dbReference type="Proteomes" id="UP000281431"/>
    </source>
</evidence>
<organism evidence="2 3">
    <name type="scientific">Natrarchaeobius chitinivorans</name>
    <dbReference type="NCBI Taxonomy" id="1679083"/>
    <lineage>
        <taxon>Archaea</taxon>
        <taxon>Methanobacteriati</taxon>
        <taxon>Methanobacteriota</taxon>
        <taxon>Stenosarchaea group</taxon>
        <taxon>Halobacteria</taxon>
        <taxon>Halobacteriales</taxon>
        <taxon>Natrialbaceae</taxon>
        <taxon>Natrarchaeobius</taxon>
    </lineage>
</organism>